<gene>
    <name evidence="1" type="ORF">QCN29_06410</name>
</gene>
<dbReference type="RefSeq" id="WP_240140063.1">
    <property type="nucleotide sequence ID" value="NZ_JARWBG010000005.1"/>
</dbReference>
<dbReference type="EMBL" id="JARWBG010000005">
    <property type="protein sequence ID" value="MDH2388421.1"/>
    <property type="molecule type" value="Genomic_DNA"/>
</dbReference>
<dbReference type="Proteomes" id="UP001223144">
    <property type="component" value="Unassembled WGS sequence"/>
</dbReference>
<reference evidence="1 2" key="1">
    <citation type="submission" date="2023-04" db="EMBL/GenBank/DDBJ databases">
        <title>Streptomyces chengmaiensis sp. nov. isolated from the stem of mangrove plant in Hainan.</title>
        <authorList>
            <person name="Huang X."/>
            <person name="Zhou S."/>
            <person name="Chu X."/>
            <person name="Xie Y."/>
            <person name="Lin Y."/>
        </authorList>
    </citation>
    <scope>NUCLEOTIDE SEQUENCE [LARGE SCALE GENOMIC DNA]</scope>
    <source>
        <strain evidence="1 2">HNM0663</strain>
    </source>
</reference>
<sequence length="127" mass="14585">MASIRNARLELLEHNHKNRTATVRVSYTALFNAVERNMKGLRYREVIDLWGADDPDPDDHLYRFADALFSVETDGTVVRSRTVTLADDILDEDGWLRPTDEVYARICITPLLPTGSCARTNEIHHRF</sequence>
<comment type="caution">
    <text evidence="1">The sequence shown here is derived from an EMBL/GenBank/DDBJ whole genome shotgun (WGS) entry which is preliminary data.</text>
</comment>
<proteinExistence type="predicted"/>
<name>A0ABT6HI33_9ACTN</name>
<evidence type="ECO:0000313" key="2">
    <source>
        <dbReference type="Proteomes" id="UP001223144"/>
    </source>
</evidence>
<evidence type="ECO:0000313" key="1">
    <source>
        <dbReference type="EMBL" id="MDH2388421.1"/>
    </source>
</evidence>
<keyword evidence="2" id="KW-1185">Reference proteome</keyword>
<protein>
    <submittedName>
        <fullName evidence="1">Uncharacterized protein</fullName>
    </submittedName>
</protein>
<accession>A0ABT6HI33</accession>
<organism evidence="1 2">
    <name type="scientific">Streptomyces chengmaiensis</name>
    <dbReference type="NCBI Taxonomy" id="3040919"/>
    <lineage>
        <taxon>Bacteria</taxon>
        <taxon>Bacillati</taxon>
        <taxon>Actinomycetota</taxon>
        <taxon>Actinomycetes</taxon>
        <taxon>Kitasatosporales</taxon>
        <taxon>Streptomycetaceae</taxon>
        <taxon>Streptomyces</taxon>
    </lineage>
</organism>